<evidence type="ECO:0000313" key="1">
    <source>
        <dbReference type="EMBL" id="KKN15807.1"/>
    </source>
</evidence>
<accession>A0A0F9NUQ2</accession>
<dbReference type="EMBL" id="LAZR01003675">
    <property type="protein sequence ID" value="KKN15807.1"/>
    <property type="molecule type" value="Genomic_DNA"/>
</dbReference>
<reference evidence="1" key="1">
    <citation type="journal article" date="2015" name="Nature">
        <title>Complex archaea that bridge the gap between prokaryotes and eukaryotes.</title>
        <authorList>
            <person name="Spang A."/>
            <person name="Saw J.H."/>
            <person name="Jorgensen S.L."/>
            <person name="Zaremba-Niedzwiedzka K."/>
            <person name="Martijn J."/>
            <person name="Lind A.E."/>
            <person name="van Eijk R."/>
            <person name="Schleper C."/>
            <person name="Guy L."/>
            <person name="Ettema T.J."/>
        </authorList>
    </citation>
    <scope>NUCLEOTIDE SEQUENCE</scope>
</reference>
<gene>
    <name evidence="1" type="ORF">LCGC14_0982290</name>
</gene>
<protein>
    <submittedName>
        <fullName evidence="1">Uncharacterized protein</fullName>
    </submittedName>
</protein>
<comment type="caution">
    <text evidence="1">The sequence shown here is derived from an EMBL/GenBank/DDBJ whole genome shotgun (WGS) entry which is preliminary data.</text>
</comment>
<organism evidence="1">
    <name type="scientific">marine sediment metagenome</name>
    <dbReference type="NCBI Taxonomy" id="412755"/>
    <lineage>
        <taxon>unclassified sequences</taxon>
        <taxon>metagenomes</taxon>
        <taxon>ecological metagenomes</taxon>
    </lineage>
</organism>
<sequence>MAQINYKVEIRFEHILINTTLQLFNKELMGFYPNKDKKECQKKFSKEFKREFCPFLTDIVNEWPRTNNRKTFSFETALWSFYKRMEEYQFKLMKKKFQYSPLKFFY</sequence>
<proteinExistence type="predicted"/>
<dbReference type="AlphaFoldDB" id="A0A0F9NUQ2"/>
<name>A0A0F9NUQ2_9ZZZZ</name>